<gene>
    <name evidence="2" type="ORF">EI545_07455</name>
</gene>
<evidence type="ECO:0000256" key="1">
    <source>
        <dbReference type="SAM" id="MobiDB-lite"/>
    </source>
</evidence>
<dbReference type="InterPro" id="IPR010466">
    <property type="entry name" value="DUF1058"/>
</dbReference>
<dbReference type="OrthoDB" id="9810773at2"/>
<organism evidence="2 3">
    <name type="scientific">Tabrizicola piscis</name>
    <dbReference type="NCBI Taxonomy" id="2494374"/>
    <lineage>
        <taxon>Bacteria</taxon>
        <taxon>Pseudomonadati</taxon>
        <taxon>Pseudomonadota</taxon>
        <taxon>Alphaproteobacteria</taxon>
        <taxon>Rhodobacterales</taxon>
        <taxon>Paracoccaceae</taxon>
        <taxon>Tabrizicola</taxon>
    </lineage>
</organism>
<sequence length="214" mass="23788">MRQKQDRAWQRPRIGQTRQGQMRRFNRILAIMLALGATVSGAVLMAQETETETAAEAPKSQPEKPPEKQCQPDVGCVTNLPLPRYVSLKGSEGNARRGPGLTHRIDWVFTRAGMPLKITAEFENWRRVEDNEGAGGWVHYSLLSGVRTVLVTLDMAEFRDAPSETATVVAQAEMGVIGRVQACTLDWCRVALDGQRGWVQKSAVWGVKSDEQID</sequence>
<dbReference type="Proteomes" id="UP000282002">
    <property type="component" value="Chromosome"/>
</dbReference>
<evidence type="ECO:0000313" key="3">
    <source>
        <dbReference type="Proteomes" id="UP000282002"/>
    </source>
</evidence>
<feature type="region of interest" description="Disordered" evidence="1">
    <location>
        <begin position="1"/>
        <end position="20"/>
    </location>
</feature>
<proteinExistence type="predicted"/>
<dbReference type="AlphaFoldDB" id="A0A3S8UBU1"/>
<accession>A0A3S8UBU1</accession>
<feature type="region of interest" description="Disordered" evidence="1">
    <location>
        <begin position="50"/>
        <end position="74"/>
    </location>
</feature>
<name>A0A3S8UBU1_9RHOB</name>
<dbReference type="KEGG" id="taw:EI545_07455"/>
<dbReference type="Gene3D" id="2.30.30.40">
    <property type="entry name" value="SH3 Domains"/>
    <property type="match status" value="2"/>
</dbReference>
<dbReference type="EMBL" id="CP034328">
    <property type="protein sequence ID" value="AZL61074.1"/>
    <property type="molecule type" value="Genomic_DNA"/>
</dbReference>
<evidence type="ECO:0008006" key="4">
    <source>
        <dbReference type="Google" id="ProtNLM"/>
    </source>
</evidence>
<dbReference type="Pfam" id="PF06347">
    <property type="entry name" value="SH3_4"/>
    <property type="match status" value="2"/>
</dbReference>
<evidence type="ECO:0000313" key="2">
    <source>
        <dbReference type="EMBL" id="AZL61074.1"/>
    </source>
</evidence>
<protein>
    <recommendedName>
        <fullName evidence="4">Aspartyl-trna synthetase</fullName>
    </recommendedName>
</protein>
<reference evidence="2 3" key="1">
    <citation type="submission" date="2018-12" db="EMBL/GenBank/DDBJ databases">
        <title>Complete genome sequencing of Tabrizicola sp. K13M18.</title>
        <authorList>
            <person name="Bae J.-W."/>
        </authorList>
    </citation>
    <scope>NUCLEOTIDE SEQUENCE [LARGE SCALE GENOMIC DNA]</scope>
    <source>
        <strain evidence="2 3">K13M18</strain>
    </source>
</reference>
<keyword evidence="3" id="KW-1185">Reference proteome</keyword>